<organism evidence="3 4">
    <name type="scientific">Posidoniimonas polymericola</name>
    <dbReference type="NCBI Taxonomy" id="2528002"/>
    <lineage>
        <taxon>Bacteria</taxon>
        <taxon>Pseudomonadati</taxon>
        <taxon>Planctomycetota</taxon>
        <taxon>Planctomycetia</taxon>
        <taxon>Pirellulales</taxon>
        <taxon>Lacipirellulaceae</taxon>
        <taxon>Posidoniimonas</taxon>
    </lineage>
</organism>
<evidence type="ECO:0000313" key="4">
    <source>
        <dbReference type="Proteomes" id="UP000318478"/>
    </source>
</evidence>
<protein>
    <submittedName>
        <fullName evidence="3">Uncharacterized protein</fullName>
    </submittedName>
</protein>
<evidence type="ECO:0000313" key="3">
    <source>
        <dbReference type="EMBL" id="TWT77698.1"/>
    </source>
</evidence>
<accession>A0A5C5YS42</accession>
<dbReference type="EMBL" id="SJPO01000003">
    <property type="protein sequence ID" value="TWT77698.1"/>
    <property type="molecule type" value="Genomic_DNA"/>
</dbReference>
<dbReference type="Proteomes" id="UP000318478">
    <property type="component" value="Unassembled WGS sequence"/>
</dbReference>
<keyword evidence="2" id="KW-0812">Transmembrane</keyword>
<feature type="transmembrane region" description="Helical" evidence="2">
    <location>
        <begin position="47"/>
        <end position="68"/>
    </location>
</feature>
<sequence>MPMFESDEAFETYVAQQQAELTGEENSGGGDGPQPVTRPQKTALEEWNLVLAAIVPLGLAAVIGLFVWSNAPDPANVSSDPWDNILGSAAWATGREYNADADSLTERLTLRKPGDNRAAADARGDR</sequence>
<evidence type="ECO:0000256" key="2">
    <source>
        <dbReference type="SAM" id="Phobius"/>
    </source>
</evidence>
<proteinExistence type="predicted"/>
<keyword evidence="2" id="KW-1133">Transmembrane helix</keyword>
<keyword evidence="4" id="KW-1185">Reference proteome</keyword>
<dbReference type="AlphaFoldDB" id="A0A5C5YS42"/>
<dbReference type="OrthoDB" id="9854604at2"/>
<keyword evidence="2" id="KW-0472">Membrane</keyword>
<comment type="caution">
    <text evidence="3">The sequence shown here is derived from an EMBL/GenBank/DDBJ whole genome shotgun (WGS) entry which is preliminary data.</text>
</comment>
<evidence type="ECO:0000256" key="1">
    <source>
        <dbReference type="SAM" id="MobiDB-lite"/>
    </source>
</evidence>
<dbReference type="RefSeq" id="WP_146585442.1">
    <property type="nucleotide sequence ID" value="NZ_SJPO01000003.1"/>
</dbReference>
<name>A0A5C5YS42_9BACT</name>
<gene>
    <name evidence="3" type="ORF">Pla123a_14940</name>
</gene>
<feature type="region of interest" description="Disordered" evidence="1">
    <location>
        <begin position="17"/>
        <end position="40"/>
    </location>
</feature>
<reference evidence="3 4" key="1">
    <citation type="submission" date="2019-02" db="EMBL/GenBank/DDBJ databases">
        <title>Deep-cultivation of Planctomycetes and their phenomic and genomic characterization uncovers novel biology.</title>
        <authorList>
            <person name="Wiegand S."/>
            <person name="Jogler M."/>
            <person name="Boedeker C."/>
            <person name="Pinto D."/>
            <person name="Vollmers J."/>
            <person name="Rivas-Marin E."/>
            <person name="Kohn T."/>
            <person name="Peeters S.H."/>
            <person name="Heuer A."/>
            <person name="Rast P."/>
            <person name="Oberbeckmann S."/>
            <person name="Bunk B."/>
            <person name="Jeske O."/>
            <person name="Meyerdierks A."/>
            <person name="Storesund J.E."/>
            <person name="Kallscheuer N."/>
            <person name="Luecker S."/>
            <person name="Lage O.M."/>
            <person name="Pohl T."/>
            <person name="Merkel B.J."/>
            <person name="Hornburger P."/>
            <person name="Mueller R.-W."/>
            <person name="Bruemmer F."/>
            <person name="Labrenz M."/>
            <person name="Spormann A.M."/>
            <person name="Op Den Camp H."/>
            <person name="Overmann J."/>
            <person name="Amann R."/>
            <person name="Jetten M.S.M."/>
            <person name="Mascher T."/>
            <person name="Medema M.H."/>
            <person name="Devos D.P."/>
            <person name="Kaster A.-K."/>
            <person name="Ovreas L."/>
            <person name="Rohde M."/>
            <person name="Galperin M.Y."/>
            <person name="Jogler C."/>
        </authorList>
    </citation>
    <scope>NUCLEOTIDE SEQUENCE [LARGE SCALE GENOMIC DNA]</scope>
    <source>
        <strain evidence="3 4">Pla123a</strain>
    </source>
</reference>